<dbReference type="PANTHER" id="PTHR48106">
    <property type="entry name" value="QUINONE OXIDOREDUCTASE PIG3-RELATED"/>
    <property type="match status" value="1"/>
</dbReference>
<dbReference type="Pfam" id="PF00107">
    <property type="entry name" value="ADH_zinc_N"/>
    <property type="match status" value="1"/>
</dbReference>
<keyword evidence="2" id="KW-0560">Oxidoreductase</keyword>
<gene>
    <name evidence="4" type="ORF">MGU_11402</name>
</gene>
<dbReference type="PANTHER" id="PTHR48106:SF18">
    <property type="entry name" value="QUINONE OXIDOREDUCTASE PIG3"/>
    <property type="match status" value="1"/>
</dbReference>
<dbReference type="SUPFAM" id="SSF51735">
    <property type="entry name" value="NAD(P)-binding Rossmann-fold domains"/>
    <property type="match status" value="1"/>
</dbReference>
<organism evidence="4 5">
    <name type="scientific">Metarhizium guizhouense (strain ARSEF 977)</name>
    <dbReference type="NCBI Taxonomy" id="1276136"/>
    <lineage>
        <taxon>Eukaryota</taxon>
        <taxon>Fungi</taxon>
        <taxon>Dikarya</taxon>
        <taxon>Ascomycota</taxon>
        <taxon>Pezizomycotina</taxon>
        <taxon>Sordariomycetes</taxon>
        <taxon>Hypocreomycetidae</taxon>
        <taxon>Hypocreales</taxon>
        <taxon>Clavicipitaceae</taxon>
        <taxon>Metarhizium</taxon>
    </lineage>
</organism>
<name>A0A0B4GNC2_METGA</name>
<dbReference type="Proteomes" id="UP000031192">
    <property type="component" value="Unassembled WGS sequence"/>
</dbReference>
<evidence type="ECO:0000256" key="2">
    <source>
        <dbReference type="ARBA" id="ARBA00023002"/>
    </source>
</evidence>
<proteinExistence type="predicted"/>
<dbReference type="GO" id="GO:0016651">
    <property type="term" value="F:oxidoreductase activity, acting on NAD(P)H"/>
    <property type="evidence" value="ECO:0007669"/>
    <property type="project" value="TreeGrafter"/>
</dbReference>
<dbReference type="Gene3D" id="3.90.180.10">
    <property type="entry name" value="Medium-chain alcohol dehydrogenases, catalytic domain"/>
    <property type="match status" value="1"/>
</dbReference>
<reference evidence="4 5" key="1">
    <citation type="journal article" date="2014" name="Proc. Natl. Acad. Sci. U.S.A.">
        <title>Trajectory and genomic determinants of fungal-pathogen speciation and host adaptation.</title>
        <authorList>
            <person name="Hu X."/>
            <person name="Xiao G."/>
            <person name="Zheng P."/>
            <person name="Shang Y."/>
            <person name="Su Y."/>
            <person name="Zhang X."/>
            <person name="Liu X."/>
            <person name="Zhan S."/>
            <person name="St Leger R.J."/>
            <person name="Wang C."/>
        </authorList>
    </citation>
    <scope>NUCLEOTIDE SEQUENCE [LARGE SCALE GENOMIC DNA]</scope>
    <source>
        <strain evidence="4 5">ARSEF 977</strain>
    </source>
</reference>
<dbReference type="OrthoDB" id="203908at2759"/>
<protein>
    <submittedName>
        <fullName evidence="4">Oxidoreductase, zinc-binding dehydrogenase family protein</fullName>
    </submittedName>
</protein>
<evidence type="ECO:0000256" key="1">
    <source>
        <dbReference type="ARBA" id="ARBA00022857"/>
    </source>
</evidence>
<evidence type="ECO:0000313" key="4">
    <source>
        <dbReference type="EMBL" id="KID81222.1"/>
    </source>
</evidence>
<keyword evidence="1" id="KW-0521">NADP</keyword>
<dbReference type="EMBL" id="AZNH01000177">
    <property type="protein sequence ID" value="KID81222.1"/>
    <property type="molecule type" value="Genomic_DNA"/>
</dbReference>
<dbReference type="Gene3D" id="3.40.50.720">
    <property type="entry name" value="NAD(P)-binding Rossmann-like Domain"/>
    <property type="match status" value="1"/>
</dbReference>
<evidence type="ECO:0000259" key="3">
    <source>
        <dbReference type="Pfam" id="PF00107"/>
    </source>
</evidence>
<sequence length="232" mass="25234">MEECGGLCETWFTALQALHLIGRARPGQTRSILWHAGSSAVSIAGIQLSQVKELFGESISTRPRVFATARRQGKCDFCVRDLGCRGAINLAAKGDGDRSWTDKVRALNDGGGIDLIVDFLGGPSFEANLDLLAVDGCIVQLGILQGPILAAGANISGILLKRARIEGSTLRGRDMDYQVRLRHLFEQLVLPGLVDGRLRHVVERVLPWQRVGEAHELIEMNETKGKLVCVVV</sequence>
<comment type="caution">
    <text evidence="4">The sequence shown here is derived from an EMBL/GenBank/DDBJ whole genome shotgun (WGS) entry which is preliminary data.</text>
</comment>
<feature type="domain" description="Alcohol dehydrogenase-like C-terminal" evidence="3">
    <location>
        <begin position="64"/>
        <end position="178"/>
    </location>
</feature>
<keyword evidence="5" id="KW-1185">Reference proteome</keyword>
<evidence type="ECO:0000313" key="5">
    <source>
        <dbReference type="Proteomes" id="UP000031192"/>
    </source>
</evidence>
<dbReference type="AlphaFoldDB" id="A0A0B4GNC2"/>
<dbReference type="HOGENOM" id="CLU_026673_3_4_1"/>
<dbReference type="InterPro" id="IPR013149">
    <property type="entry name" value="ADH-like_C"/>
</dbReference>
<dbReference type="GO" id="GO:0070402">
    <property type="term" value="F:NADPH binding"/>
    <property type="evidence" value="ECO:0007669"/>
    <property type="project" value="TreeGrafter"/>
</dbReference>
<accession>A0A0B4GNC2</accession>
<dbReference type="InterPro" id="IPR036291">
    <property type="entry name" value="NAD(P)-bd_dom_sf"/>
</dbReference>